<accession>A0A2M6W5F1</accession>
<dbReference type="Proteomes" id="UP000231183">
    <property type="component" value="Unassembled WGS sequence"/>
</dbReference>
<reference evidence="2" key="1">
    <citation type="submission" date="2017-09" db="EMBL/GenBank/DDBJ databases">
        <title>Depth-based differentiation of microbial function through sediment-hosted aquifers and enrichment of novel symbionts in the deep terrestrial subsurface.</title>
        <authorList>
            <person name="Probst A.J."/>
            <person name="Ladd B."/>
            <person name="Jarett J.K."/>
            <person name="Geller-Mcgrath D.E."/>
            <person name="Sieber C.M.K."/>
            <person name="Emerson J.B."/>
            <person name="Anantharaman K."/>
            <person name="Thomas B.C."/>
            <person name="Malmstrom R."/>
            <person name="Stieglmeier M."/>
            <person name="Klingl A."/>
            <person name="Woyke T."/>
            <person name="Ryan C.M."/>
            <person name="Banfield J.F."/>
        </authorList>
    </citation>
    <scope>NUCLEOTIDE SEQUENCE [LARGE SCALE GENOMIC DNA]</scope>
</reference>
<sequence>MVKYDYKNILFFVMSWFSPNHYSQKEYYLPVQQIEKIVSYINIQTLNEPETVLVRNEISKKRGYDGQISLYQIYEVLGDLKNKNKISRYDLKSLMTGFEKYFSEKYK</sequence>
<dbReference type="EMBL" id="PFBX01000002">
    <property type="protein sequence ID" value="PIT87950.1"/>
    <property type="molecule type" value="Genomic_DNA"/>
</dbReference>
<dbReference type="AlphaFoldDB" id="A0A2M6W5F1"/>
<organism evidence="1 2">
    <name type="scientific">Candidatus Magasanikbacteria bacterium CG10_big_fil_rev_8_21_14_0_10_40_10</name>
    <dbReference type="NCBI Taxonomy" id="1974648"/>
    <lineage>
        <taxon>Bacteria</taxon>
        <taxon>Candidatus Magasanikiibacteriota</taxon>
    </lineage>
</organism>
<name>A0A2M6W5F1_9BACT</name>
<comment type="caution">
    <text evidence="1">The sequence shown here is derived from an EMBL/GenBank/DDBJ whole genome shotgun (WGS) entry which is preliminary data.</text>
</comment>
<evidence type="ECO:0000313" key="1">
    <source>
        <dbReference type="EMBL" id="PIT87950.1"/>
    </source>
</evidence>
<gene>
    <name evidence="1" type="ORF">COU31_00080</name>
</gene>
<evidence type="ECO:0000313" key="2">
    <source>
        <dbReference type="Proteomes" id="UP000231183"/>
    </source>
</evidence>
<proteinExistence type="predicted"/>
<protein>
    <submittedName>
        <fullName evidence="1">Uncharacterized protein</fullName>
    </submittedName>
</protein>